<evidence type="ECO:0000313" key="9">
    <source>
        <dbReference type="Proteomes" id="UP000244940"/>
    </source>
</evidence>
<proteinExistence type="predicted"/>
<sequence length="209" mass="22426">MAHARTTQPVLTAQKAGLLGCRICGRANPGAAQSCSRCGAALHRPGGLQAVMAWLLAGLVVYIPANTYPMLRTKMLGEETDSTILGGAIDLAHHGSWGVAGIVFVASILIPIAKFITIGYLALAVHRRWPMRGRLRFHLYEAVEFIGRWSMIDVFVVAILVALVQFNLAATIAPGIAAVSFALSVIFTMLAAQAFDPRLIWQSADTDTE</sequence>
<evidence type="ECO:0000256" key="2">
    <source>
        <dbReference type="ARBA" id="ARBA00022475"/>
    </source>
</evidence>
<dbReference type="GO" id="GO:0005886">
    <property type="term" value="C:plasma membrane"/>
    <property type="evidence" value="ECO:0007669"/>
    <property type="project" value="UniProtKB-SubCell"/>
</dbReference>
<dbReference type="PANTHER" id="PTHR30462">
    <property type="entry name" value="INTERMEMBRANE TRANSPORT PROTEIN PQIB-RELATED"/>
    <property type="match status" value="1"/>
</dbReference>
<gene>
    <name evidence="8" type="ORF">C4N9_12240</name>
</gene>
<accession>A0A2U2C895</accession>
<feature type="transmembrane region" description="Helical" evidence="7">
    <location>
        <begin position="146"/>
        <end position="166"/>
    </location>
</feature>
<keyword evidence="3" id="KW-0997">Cell inner membrane</keyword>
<comment type="subcellular location">
    <subcellularLocation>
        <location evidence="1">Cell inner membrane</location>
    </subcellularLocation>
</comment>
<dbReference type="EMBL" id="QEYD01000007">
    <property type="protein sequence ID" value="PWE28118.1"/>
    <property type="molecule type" value="Genomic_DNA"/>
</dbReference>
<evidence type="ECO:0000313" key="8">
    <source>
        <dbReference type="EMBL" id="PWE28118.1"/>
    </source>
</evidence>
<comment type="caution">
    <text evidence="8">The sequence shown here is derived from an EMBL/GenBank/DDBJ whole genome shotgun (WGS) entry which is preliminary data.</text>
</comment>
<feature type="transmembrane region" description="Helical" evidence="7">
    <location>
        <begin position="99"/>
        <end position="125"/>
    </location>
</feature>
<name>A0A2U2C895_9RHOB</name>
<feature type="transmembrane region" description="Helical" evidence="7">
    <location>
        <begin position="46"/>
        <end position="65"/>
    </location>
</feature>
<dbReference type="PANTHER" id="PTHR30462:SF3">
    <property type="entry name" value="INTERMEMBRANE TRANSPORT PROTEIN PQIA"/>
    <property type="match status" value="1"/>
</dbReference>
<dbReference type="AlphaFoldDB" id="A0A2U2C895"/>
<keyword evidence="4 7" id="KW-0812">Transmembrane</keyword>
<reference evidence="8 9" key="1">
    <citation type="submission" date="2018-05" db="EMBL/GenBank/DDBJ databases">
        <title>Pararhodobacter marina sp. nov., isolated from deep-sea water of the Indian Ocean.</title>
        <authorList>
            <person name="Lai Q.Sr."/>
            <person name="Liu X."/>
            <person name="Shao Z."/>
        </authorList>
    </citation>
    <scope>NUCLEOTIDE SEQUENCE [LARGE SCALE GENOMIC DNA]</scope>
    <source>
        <strain evidence="8 9">CIC4N-9</strain>
    </source>
</reference>
<dbReference type="OrthoDB" id="9800207at2"/>
<keyword evidence="5 7" id="KW-1133">Transmembrane helix</keyword>
<protein>
    <submittedName>
        <fullName evidence="8">Paraquat-inducible membrane protein A</fullName>
    </submittedName>
</protein>
<feature type="transmembrane region" description="Helical" evidence="7">
    <location>
        <begin position="172"/>
        <end position="192"/>
    </location>
</feature>
<dbReference type="Pfam" id="PF04403">
    <property type="entry name" value="PqiA"/>
    <property type="match status" value="1"/>
</dbReference>
<dbReference type="InterPro" id="IPR007498">
    <property type="entry name" value="PqiA-like"/>
</dbReference>
<organism evidence="8 9">
    <name type="scientific">Pararhodobacter marinus</name>
    <dbReference type="NCBI Taxonomy" id="2184063"/>
    <lineage>
        <taxon>Bacteria</taxon>
        <taxon>Pseudomonadati</taxon>
        <taxon>Pseudomonadota</taxon>
        <taxon>Alphaproteobacteria</taxon>
        <taxon>Rhodobacterales</taxon>
        <taxon>Paracoccaceae</taxon>
        <taxon>Pararhodobacter</taxon>
    </lineage>
</organism>
<dbReference type="InterPro" id="IPR051800">
    <property type="entry name" value="PqiA-PqiB_transport"/>
</dbReference>
<evidence type="ECO:0000256" key="4">
    <source>
        <dbReference type="ARBA" id="ARBA00022692"/>
    </source>
</evidence>
<dbReference type="Proteomes" id="UP000244940">
    <property type="component" value="Unassembled WGS sequence"/>
</dbReference>
<keyword evidence="6 7" id="KW-0472">Membrane</keyword>
<dbReference type="RefSeq" id="WP_109533625.1">
    <property type="nucleotide sequence ID" value="NZ_CAXPUO010000029.1"/>
</dbReference>
<dbReference type="GeneID" id="94365661"/>
<evidence type="ECO:0000256" key="3">
    <source>
        <dbReference type="ARBA" id="ARBA00022519"/>
    </source>
</evidence>
<keyword evidence="2" id="KW-1003">Cell membrane</keyword>
<evidence type="ECO:0000256" key="1">
    <source>
        <dbReference type="ARBA" id="ARBA00004533"/>
    </source>
</evidence>
<evidence type="ECO:0000256" key="6">
    <source>
        <dbReference type="ARBA" id="ARBA00023136"/>
    </source>
</evidence>
<keyword evidence="9" id="KW-1185">Reference proteome</keyword>
<evidence type="ECO:0000256" key="7">
    <source>
        <dbReference type="SAM" id="Phobius"/>
    </source>
</evidence>
<evidence type="ECO:0000256" key="5">
    <source>
        <dbReference type="ARBA" id="ARBA00022989"/>
    </source>
</evidence>